<comment type="caution">
    <text evidence="1">The sequence shown here is derived from an EMBL/GenBank/DDBJ whole genome shotgun (WGS) entry which is preliminary data.</text>
</comment>
<reference evidence="1 2" key="2">
    <citation type="journal article" date="2022" name="Mol. Ecol. Resour.">
        <title>The genomes of chicory, endive, great burdock and yacon provide insights into Asteraceae paleo-polyploidization history and plant inulin production.</title>
        <authorList>
            <person name="Fan W."/>
            <person name="Wang S."/>
            <person name="Wang H."/>
            <person name="Wang A."/>
            <person name="Jiang F."/>
            <person name="Liu H."/>
            <person name="Zhao H."/>
            <person name="Xu D."/>
            <person name="Zhang Y."/>
        </authorList>
    </citation>
    <scope>NUCLEOTIDE SEQUENCE [LARGE SCALE GENOMIC DNA]</scope>
    <source>
        <strain evidence="2">cv. Punajuju</strain>
        <tissue evidence="1">Leaves</tissue>
    </source>
</reference>
<reference evidence="2" key="1">
    <citation type="journal article" date="2022" name="Mol. Ecol. Resour.">
        <title>The genomes of chicory, endive, great burdock and yacon provide insights into Asteraceae palaeo-polyploidization history and plant inulin production.</title>
        <authorList>
            <person name="Fan W."/>
            <person name="Wang S."/>
            <person name="Wang H."/>
            <person name="Wang A."/>
            <person name="Jiang F."/>
            <person name="Liu H."/>
            <person name="Zhao H."/>
            <person name="Xu D."/>
            <person name="Zhang Y."/>
        </authorList>
    </citation>
    <scope>NUCLEOTIDE SEQUENCE [LARGE SCALE GENOMIC DNA]</scope>
    <source>
        <strain evidence="2">cv. Punajuju</strain>
    </source>
</reference>
<name>A0ACB9EZQ8_CICIN</name>
<evidence type="ECO:0000313" key="2">
    <source>
        <dbReference type="Proteomes" id="UP001055811"/>
    </source>
</evidence>
<proteinExistence type="predicted"/>
<sequence length="325" mass="36844">MAAAAAEARAVWQRTANRYFVQEDAKRAPKLACRPSNSSLSSKQVETKPANNTADENDRFPHPDEKSRYSDLSSDSKWWLQLQSDYINQRGLTNSHQFVENQDGSSINSLSKECFEFVDINMDSKFQPLMGLEKNSELPWWQMTGKDDLGSFNSNRSHDFTTNCHLPRPTTTGLKPQKITTIHQGPKDTPIREIESSKTKILEALRHSQTRAREAENTAKEAYAAKEHVIKIVLRQASELFACRQWIHLLQLENLYYQIKSNPVSPTSKNGKLQKKMKKASPAKGKRRSKRYEDNLGKYAVVFAMGLGLVGAGLLLGWTVGWMLI</sequence>
<dbReference type="EMBL" id="CM042011">
    <property type="protein sequence ID" value="KAI3764342.1"/>
    <property type="molecule type" value="Genomic_DNA"/>
</dbReference>
<accession>A0ACB9EZQ8</accession>
<protein>
    <submittedName>
        <fullName evidence="1">Uncharacterized protein</fullName>
    </submittedName>
</protein>
<evidence type="ECO:0000313" key="1">
    <source>
        <dbReference type="EMBL" id="KAI3764342.1"/>
    </source>
</evidence>
<keyword evidence="2" id="KW-1185">Reference proteome</keyword>
<dbReference type="Proteomes" id="UP001055811">
    <property type="component" value="Linkage Group LG03"/>
</dbReference>
<organism evidence="1 2">
    <name type="scientific">Cichorium intybus</name>
    <name type="common">Chicory</name>
    <dbReference type="NCBI Taxonomy" id="13427"/>
    <lineage>
        <taxon>Eukaryota</taxon>
        <taxon>Viridiplantae</taxon>
        <taxon>Streptophyta</taxon>
        <taxon>Embryophyta</taxon>
        <taxon>Tracheophyta</taxon>
        <taxon>Spermatophyta</taxon>
        <taxon>Magnoliopsida</taxon>
        <taxon>eudicotyledons</taxon>
        <taxon>Gunneridae</taxon>
        <taxon>Pentapetalae</taxon>
        <taxon>asterids</taxon>
        <taxon>campanulids</taxon>
        <taxon>Asterales</taxon>
        <taxon>Asteraceae</taxon>
        <taxon>Cichorioideae</taxon>
        <taxon>Cichorieae</taxon>
        <taxon>Cichoriinae</taxon>
        <taxon>Cichorium</taxon>
    </lineage>
</organism>
<gene>
    <name evidence="1" type="ORF">L2E82_14349</name>
</gene>